<accession>A0A699IVP9</accession>
<sequence length="133" mass="15117">VALRVSAPRFPCLLVIDDITICSSVMDVPLLLDHAFDFFAVEPVQRLAEALDNQNGWIEWDVLLGGEMDELMENPGTDPADLIAWSMLQNQQLQTRLSEMENCESTLISFMCWMEDHLVVLEKRLMGPPTRPQ</sequence>
<dbReference type="AlphaFoldDB" id="A0A699IVP9"/>
<feature type="non-terminal residue" evidence="1">
    <location>
        <position position="1"/>
    </location>
</feature>
<dbReference type="EMBL" id="BKCJ010339361">
    <property type="protein sequence ID" value="GEZ90076.1"/>
    <property type="molecule type" value="Genomic_DNA"/>
</dbReference>
<reference evidence="1" key="1">
    <citation type="journal article" date="2019" name="Sci. Rep.">
        <title>Draft genome of Tanacetum cinerariifolium, the natural source of mosquito coil.</title>
        <authorList>
            <person name="Yamashiro T."/>
            <person name="Shiraishi A."/>
            <person name="Satake H."/>
            <person name="Nakayama K."/>
        </authorList>
    </citation>
    <scope>NUCLEOTIDE SEQUENCE</scope>
</reference>
<protein>
    <submittedName>
        <fullName evidence="1">Uncharacterized protein</fullName>
    </submittedName>
</protein>
<comment type="caution">
    <text evidence="1">The sequence shown here is derived from an EMBL/GenBank/DDBJ whole genome shotgun (WGS) entry which is preliminary data.</text>
</comment>
<organism evidence="1">
    <name type="scientific">Tanacetum cinerariifolium</name>
    <name type="common">Dalmatian daisy</name>
    <name type="synonym">Chrysanthemum cinerariifolium</name>
    <dbReference type="NCBI Taxonomy" id="118510"/>
    <lineage>
        <taxon>Eukaryota</taxon>
        <taxon>Viridiplantae</taxon>
        <taxon>Streptophyta</taxon>
        <taxon>Embryophyta</taxon>
        <taxon>Tracheophyta</taxon>
        <taxon>Spermatophyta</taxon>
        <taxon>Magnoliopsida</taxon>
        <taxon>eudicotyledons</taxon>
        <taxon>Gunneridae</taxon>
        <taxon>Pentapetalae</taxon>
        <taxon>asterids</taxon>
        <taxon>campanulids</taxon>
        <taxon>Asterales</taxon>
        <taxon>Asteraceae</taxon>
        <taxon>Asteroideae</taxon>
        <taxon>Anthemideae</taxon>
        <taxon>Anthemidinae</taxon>
        <taxon>Tanacetum</taxon>
    </lineage>
</organism>
<name>A0A699IVP9_TANCI</name>
<gene>
    <name evidence="1" type="ORF">Tci_562049</name>
</gene>
<proteinExistence type="predicted"/>
<evidence type="ECO:0000313" key="1">
    <source>
        <dbReference type="EMBL" id="GEZ90076.1"/>
    </source>
</evidence>